<evidence type="ECO:0000259" key="1">
    <source>
        <dbReference type="SMART" id="SM00065"/>
    </source>
</evidence>
<feature type="domain" description="GAF" evidence="1">
    <location>
        <begin position="61"/>
        <end position="201"/>
    </location>
</feature>
<dbReference type="SUPFAM" id="SSF55781">
    <property type="entry name" value="GAF domain-like"/>
    <property type="match status" value="1"/>
</dbReference>
<comment type="caution">
    <text evidence="2">The sequence shown here is derived from an EMBL/GenBank/DDBJ whole genome shotgun (WGS) entry which is preliminary data.</text>
</comment>
<dbReference type="InterPro" id="IPR003018">
    <property type="entry name" value="GAF"/>
</dbReference>
<evidence type="ECO:0000313" key="3">
    <source>
        <dbReference type="Proteomes" id="UP000589716"/>
    </source>
</evidence>
<name>A0A853IWC8_9BURK</name>
<accession>A0A853IWC8</accession>
<keyword evidence="3" id="KW-1185">Reference proteome</keyword>
<dbReference type="InterPro" id="IPR029016">
    <property type="entry name" value="GAF-like_dom_sf"/>
</dbReference>
<reference evidence="2 3" key="1">
    <citation type="submission" date="2020-07" db="EMBL/GenBank/DDBJ databases">
        <authorList>
            <person name="Maaloum M."/>
        </authorList>
    </citation>
    <scope>NUCLEOTIDE SEQUENCE [LARGE SCALE GENOMIC DNA]</scope>
    <source>
        <strain evidence="2 3">GCS-AN-3</strain>
    </source>
</reference>
<protein>
    <submittedName>
        <fullName evidence="2">GAF domain-containing protein</fullName>
    </submittedName>
</protein>
<dbReference type="SMART" id="SM00065">
    <property type="entry name" value="GAF"/>
    <property type="match status" value="1"/>
</dbReference>
<dbReference type="PANTHER" id="PTHR43102">
    <property type="entry name" value="SLR1143 PROTEIN"/>
    <property type="match status" value="1"/>
</dbReference>
<dbReference type="PANTHER" id="PTHR43102:SF2">
    <property type="entry name" value="GAF DOMAIN-CONTAINING PROTEIN"/>
    <property type="match status" value="1"/>
</dbReference>
<dbReference type="Pfam" id="PF13185">
    <property type="entry name" value="GAF_2"/>
    <property type="match status" value="1"/>
</dbReference>
<proteinExistence type="predicted"/>
<dbReference type="AlphaFoldDB" id="A0A853IWC8"/>
<dbReference type="Gene3D" id="3.30.450.40">
    <property type="match status" value="1"/>
</dbReference>
<evidence type="ECO:0000313" key="2">
    <source>
        <dbReference type="EMBL" id="NZA00908.1"/>
    </source>
</evidence>
<dbReference type="RefSeq" id="WP_180549440.1">
    <property type="nucleotide sequence ID" value="NZ_JACCKX010000001.1"/>
</dbReference>
<dbReference type="Proteomes" id="UP000589716">
    <property type="component" value="Unassembled WGS sequence"/>
</dbReference>
<gene>
    <name evidence="2" type="ORF">H0I39_02330</name>
</gene>
<organism evidence="2 3">
    <name type="scientific">Ottowia beijingensis</name>
    <dbReference type="NCBI Taxonomy" id="1207057"/>
    <lineage>
        <taxon>Bacteria</taxon>
        <taxon>Pseudomonadati</taxon>
        <taxon>Pseudomonadota</taxon>
        <taxon>Betaproteobacteria</taxon>
        <taxon>Burkholderiales</taxon>
        <taxon>Comamonadaceae</taxon>
        <taxon>Ottowia</taxon>
    </lineage>
</organism>
<dbReference type="EMBL" id="JACCKX010000001">
    <property type="protein sequence ID" value="NZA00908.1"/>
    <property type="molecule type" value="Genomic_DNA"/>
</dbReference>
<sequence length="201" mass="21351">MVAPGAPRVGETAAEAETGFDTLAEPLVWAPTAPMPAPPLRDEVASLRASELRRLAALQARGDAAYQYVVDTATRICQVPLAAIALLDGDTLWFKACAGFNVETTPAARSPCRLVIDQGPEVTVLDEVGSDARFAGYPVFAALPGLRFYAGAPLITSQGVAVGTVSVADYEPRELSPVQLRTLELLARQTALLLEARARHR</sequence>